<keyword evidence="6" id="KW-0489">Methyltransferase</keyword>
<accession>A0A0H4T939</accession>
<keyword evidence="3 5" id="KW-1133">Transmembrane helix</keyword>
<proteinExistence type="predicted"/>
<evidence type="ECO:0000256" key="1">
    <source>
        <dbReference type="ARBA" id="ARBA00004127"/>
    </source>
</evidence>
<keyword evidence="4 5" id="KW-0472">Membrane</keyword>
<comment type="subcellular location">
    <subcellularLocation>
        <location evidence="1">Endomembrane system</location>
        <topology evidence="1">Multi-pass membrane protein</topology>
    </subcellularLocation>
</comment>
<dbReference type="PANTHER" id="PTHR12714:SF9">
    <property type="entry name" value="PROTEIN-S-ISOPRENYLCYSTEINE O-METHYLTRANSFERASE"/>
    <property type="match status" value="1"/>
</dbReference>
<feature type="transmembrane region" description="Helical" evidence="5">
    <location>
        <begin position="218"/>
        <end position="236"/>
    </location>
</feature>
<keyword evidence="6" id="KW-0808">Transferase</keyword>
<evidence type="ECO:0000313" key="6">
    <source>
        <dbReference type="EMBL" id="AKQ02977.1"/>
    </source>
</evidence>
<dbReference type="GO" id="GO:0008168">
    <property type="term" value="F:methyltransferase activity"/>
    <property type="evidence" value="ECO:0007669"/>
    <property type="project" value="UniProtKB-KW"/>
</dbReference>
<keyword evidence="2 5" id="KW-0812">Transmembrane</keyword>
<feature type="transmembrane region" description="Helical" evidence="5">
    <location>
        <begin position="49"/>
        <end position="73"/>
    </location>
</feature>
<feature type="transmembrane region" description="Helical" evidence="5">
    <location>
        <begin position="191"/>
        <end position="212"/>
    </location>
</feature>
<dbReference type="EMBL" id="KT007006">
    <property type="protein sequence ID" value="AKQ02977.1"/>
    <property type="molecule type" value="Genomic_DNA"/>
</dbReference>
<evidence type="ECO:0000256" key="3">
    <source>
        <dbReference type="ARBA" id="ARBA00022989"/>
    </source>
</evidence>
<name>A0A0H4T939_9DELT</name>
<reference evidence="6" key="1">
    <citation type="journal article" date="2015" name="ISME J.">
        <title>Aquifer environment selects for microbial species cohorts in sediment and groundwater.</title>
        <authorList>
            <person name="Hug L.A."/>
            <person name="Thomas B.C."/>
            <person name="Brown C.T."/>
            <person name="Frischkorn K.R."/>
            <person name="Williams K.H."/>
            <person name="Tringe S.G."/>
            <person name="Banfield J.F."/>
        </authorList>
    </citation>
    <scope>NUCLEOTIDE SEQUENCE</scope>
</reference>
<organism evidence="6">
    <name type="scientific">uncultured delta proteobacterium Rifle_16ft_4_minimus_37851</name>
    <dbReference type="NCBI Taxonomy" id="1665181"/>
    <lineage>
        <taxon>Bacteria</taxon>
        <taxon>Deltaproteobacteria</taxon>
        <taxon>environmental samples</taxon>
    </lineage>
</organism>
<evidence type="ECO:0000256" key="5">
    <source>
        <dbReference type="SAM" id="Phobius"/>
    </source>
</evidence>
<evidence type="ECO:0000256" key="4">
    <source>
        <dbReference type="ARBA" id="ARBA00023136"/>
    </source>
</evidence>
<sequence length="246" mass="28582">MPLREELERQGAWLLRRRSYLPLVMLPVLLLALRDAAYLERYLGRPAQLAWEAFCVLVSFFGLGIRCMITGYARSETSGPDTKERPVEAMNTTGMYSLVRHPLYAGNFFILLGMALFVEVWWFALLSVMAYWMCYERIIIVEEEFSRKKFGEPFVEWASATPLIIPKFENWKTPELPFSLKKILAAEYDTFLLIIVTMAILDVLGMAFTQGWWKLDKLWTVVLVDAFAIFLVLRILRKKTSIMDVK</sequence>
<dbReference type="Pfam" id="PF04191">
    <property type="entry name" value="PEMT"/>
    <property type="match status" value="1"/>
</dbReference>
<dbReference type="GO" id="GO:0012505">
    <property type="term" value="C:endomembrane system"/>
    <property type="evidence" value="ECO:0007669"/>
    <property type="project" value="UniProtKB-SubCell"/>
</dbReference>
<dbReference type="AlphaFoldDB" id="A0A0H4T939"/>
<dbReference type="Gene3D" id="1.20.120.1630">
    <property type="match status" value="1"/>
</dbReference>
<dbReference type="InterPro" id="IPR007318">
    <property type="entry name" value="Phopholipid_MeTrfase"/>
</dbReference>
<feature type="transmembrane region" description="Helical" evidence="5">
    <location>
        <begin position="108"/>
        <end position="132"/>
    </location>
</feature>
<protein>
    <submittedName>
        <fullName evidence="6">Lipid A phosphate methyltransferase</fullName>
    </submittedName>
</protein>
<dbReference type="GO" id="GO:0032259">
    <property type="term" value="P:methylation"/>
    <property type="evidence" value="ECO:0007669"/>
    <property type="project" value="UniProtKB-KW"/>
</dbReference>
<evidence type="ECO:0000256" key="2">
    <source>
        <dbReference type="ARBA" id="ARBA00022692"/>
    </source>
</evidence>
<dbReference type="PANTHER" id="PTHR12714">
    <property type="entry name" value="PROTEIN-S ISOPRENYLCYSTEINE O-METHYLTRANSFERASE"/>
    <property type="match status" value="1"/>
</dbReference>